<dbReference type="Gene3D" id="3.60.20.40">
    <property type="match status" value="1"/>
</dbReference>
<dbReference type="GO" id="GO:0006751">
    <property type="term" value="P:glutathione catabolic process"/>
    <property type="evidence" value="ECO:0007669"/>
    <property type="project" value="UniProtKB-UniRule"/>
</dbReference>
<gene>
    <name evidence="7" type="primary">ggt</name>
    <name evidence="7" type="ORF">HW532_05935</name>
</gene>
<evidence type="ECO:0000256" key="3">
    <source>
        <dbReference type="ARBA" id="ARBA00047417"/>
    </source>
</evidence>
<dbReference type="RefSeq" id="WP_213163514.1">
    <property type="nucleotide sequence ID" value="NZ_CP058214.1"/>
</dbReference>
<comment type="catalytic activity">
    <reaction evidence="1 6">
        <text>an S-substituted glutathione + H2O = an S-substituted L-cysteinylglycine + L-glutamate</text>
        <dbReference type="Rhea" id="RHEA:59468"/>
        <dbReference type="ChEBI" id="CHEBI:15377"/>
        <dbReference type="ChEBI" id="CHEBI:29985"/>
        <dbReference type="ChEBI" id="CHEBI:90779"/>
        <dbReference type="ChEBI" id="CHEBI:143103"/>
        <dbReference type="EC" id="3.4.19.13"/>
    </reaction>
</comment>
<dbReference type="GO" id="GO:0036374">
    <property type="term" value="F:glutathione hydrolase activity"/>
    <property type="evidence" value="ECO:0007669"/>
    <property type="project" value="UniProtKB-UniRule"/>
</dbReference>
<comment type="PTM">
    <text evidence="6">Cleaved by autocatalysis into a large and a small subunit.</text>
</comment>
<dbReference type="Gene3D" id="1.10.246.130">
    <property type="match status" value="1"/>
</dbReference>
<name>A0A7S8HBJ9_9HYPH</name>
<dbReference type="InterPro" id="IPR029055">
    <property type="entry name" value="Ntn_hydrolases_N"/>
</dbReference>
<comment type="similarity">
    <text evidence="6">Belongs to the gamma-glutamyltransferase family.</text>
</comment>
<dbReference type="UniPathway" id="UPA00204"/>
<keyword evidence="6" id="KW-0865">Zymogen</keyword>
<protein>
    <recommendedName>
        <fullName evidence="6">Glutathione hydrolase proenzyme</fullName>
        <ecNumber evidence="6">2.3.2.2</ecNumber>
        <ecNumber evidence="6">3.4.19.13</ecNumber>
    </recommendedName>
    <component>
        <recommendedName>
            <fullName evidence="6">Glutathione hydrolase large chain</fullName>
        </recommendedName>
    </component>
    <component>
        <recommendedName>
            <fullName evidence="6">Glutathione hydrolase small chain</fullName>
        </recommendedName>
    </component>
</protein>
<dbReference type="NCBIfam" id="TIGR00066">
    <property type="entry name" value="g_glut_trans"/>
    <property type="match status" value="1"/>
</dbReference>
<evidence type="ECO:0000256" key="5">
    <source>
        <dbReference type="PIRSR" id="PIRSR600101-2"/>
    </source>
</evidence>
<dbReference type="AlphaFoldDB" id="A0A7S8HBJ9"/>
<dbReference type="SUPFAM" id="SSF56235">
    <property type="entry name" value="N-terminal nucleophile aminohydrolases (Ntn hydrolases)"/>
    <property type="match status" value="1"/>
</dbReference>
<proteinExistence type="inferred from homology"/>
<keyword evidence="6" id="KW-0378">Hydrolase</keyword>
<evidence type="ECO:0000256" key="2">
    <source>
        <dbReference type="ARBA" id="ARBA00001089"/>
    </source>
</evidence>
<feature type="active site" description="Nucleophile" evidence="4">
    <location>
        <position position="351"/>
    </location>
</feature>
<dbReference type="PANTHER" id="PTHR43881:SF1">
    <property type="entry name" value="GAMMA-GLUTAMYLTRANSPEPTIDASE (AFU_ORTHOLOGUE AFUA_4G13580)"/>
    <property type="match status" value="1"/>
</dbReference>
<dbReference type="Proteomes" id="UP000593594">
    <property type="component" value="Chromosome"/>
</dbReference>
<dbReference type="InterPro" id="IPR043137">
    <property type="entry name" value="GGT_ssub_C"/>
</dbReference>
<keyword evidence="6" id="KW-0317">Glutathione biosynthesis</keyword>
<dbReference type="PRINTS" id="PR01210">
    <property type="entry name" value="GGTRANSPTASE"/>
</dbReference>
<comment type="catalytic activity">
    <reaction evidence="2 6">
        <text>glutathione + H2O = L-cysteinylglycine + L-glutamate</text>
        <dbReference type="Rhea" id="RHEA:28807"/>
        <dbReference type="ChEBI" id="CHEBI:15377"/>
        <dbReference type="ChEBI" id="CHEBI:29985"/>
        <dbReference type="ChEBI" id="CHEBI:57925"/>
        <dbReference type="ChEBI" id="CHEBI:61694"/>
        <dbReference type="EC" id="3.4.19.13"/>
    </reaction>
</comment>
<sequence length="529" mass="55398">MRNFQLPGRSTAHGVNGMAAASTPLATLAAIDVLRRGGNAIDAAITASAVLCVVEPHMTGIGGDCFCLIGRADGSVTGLNGSGRAAMAADRDWLAGAGLEGGIPSDSPHAVTVPGAIDAWDVLLRDHGTIGLADALGPAIALARDGFAVTPRVARDWAGLVDKIDGDEGARQHLLLDGRAPQAGEIMHFPALSRTLETIARDGRDAFYEGAIAEEIVTLLAARGGRLTMEDFARTAASYVTPIATGFADHAVDEIPPNGHGITALIGLNVLERFDMARFAPDSPERYHLQTEAMRRAYMLRNRYVADPDHADVPVEALLSAETADRLAGEIDLARTMPANPLELAPTGTDTIYLTVVDKDRTAVSFINSVFAGFGSGIVTPRTGIALQNRGCGFVTDPAHPNCIGPGKRPMHTIIPALVRRDGRVILSYGVMGGQYQPMGHVHVALNTLVYGMDVQEALDFPRSFHDDGALILEDGVPAATREALAAMGHTVKAADAPLGGGQAIAIDRARGTLVGGSDPRKDGQALGY</sequence>
<dbReference type="EC" id="2.3.2.2" evidence="6"/>
<keyword evidence="6 7" id="KW-0808">Transferase</keyword>
<keyword evidence="8" id="KW-1185">Reference proteome</keyword>
<dbReference type="InterPro" id="IPR052896">
    <property type="entry name" value="GGT-like_enzyme"/>
</dbReference>
<dbReference type="PANTHER" id="PTHR43881">
    <property type="entry name" value="GAMMA-GLUTAMYLTRANSPEPTIDASE (AFU_ORTHOLOGUE AFUA_4G13580)"/>
    <property type="match status" value="1"/>
</dbReference>
<dbReference type="Pfam" id="PF01019">
    <property type="entry name" value="G_glu_transpept"/>
    <property type="match status" value="1"/>
</dbReference>
<evidence type="ECO:0000256" key="4">
    <source>
        <dbReference type="PIRSR" id="PIRSR600101-1"/>
    </source>
</evidence>
<dbReference type="EC" id="3.4.19.13" evidence="6"/>
<feature type="binding site" evidence="5">
    <location>
        <position position="434"/>
    </location>
    <ligand>
        <name>L-glutamate</name>
        <dbReference type="ChEBI" id="CHEBI:29985"/>
    </ligand>
</feature>
<dbReference type="KEGG" id="kmn:HW532_05935"/>
<dbReference type="GO" id="GO:0006750">
    <property type="term" value="P:glutathione biosynthetic process"/>
    <property type="evidence" value="ECO:0007669"/>
    <property type="project" value="UniProtKB-KW"/>
</dbReference>
<comment type="catalytic activity">
    <reaction evidence="3 6">
        <text>an N-terminal (5-L-glutamyl)-[peptide] + an alpha-amino acid = 5-L-glutamyl amino acid + an N-terminal L-alpha-aminoacyl-[peptide]</text>
        <dbReference type="Rhea" id="RHEA:23904"/>
        <dbReference type="Rhea" id="RHEA-COMP:9780"/>
        <dbReference type="Rhea" id="RHEA-COMP:9795"/>
        <dbReference type="ChEBI" id="CHEBI:77644"/>
        <dbReference type="ChEBI" id="CHEBI:78597"/>
        <dbReference type="ChEBI" id="CHEBI:78599"/>
        <dbReference type="ChEBI" id="CHEBI:78608"/>
        <dbReference type="EC" id="2.3.2.2"/>
    </reaction>
</comment>
<comment type="subunit">
    <text evidence="6">This enzyme consists of two polypeptide chains, which are synthesized in precursor form from a single polypeptide.</text>
</comment>
<dbReference type="GO" id="GO:0103068">
    <property type="term" value="F:leukotriene C4 gamma-glutamyl transferase activity"/>
    <property type="evidence" value="ECO:0007669"/>
    <property type="project" value="UniProtKB-EC"/>
</dbReference>
<dbReference type="InterPro" id="IPR000101">
    <property type="entry name" value="GGT_peptidase"/>
</dbReference>
<keyword evidence="6 7" id="KW-0012">Acyltransferase</keyword>
<dbReference type="InterPro" id="IPR043138">
    <property type="entry name" value="GGT_lsub"/>
</dbReference>
<dbReference type="EMBL" id="CP058214">
    <property type="protein sequence ID" value="QPC42283.1"/>
    <property type="molecule type" value="Genomic_DNA"/>
</dbReference>
<evidence type="ECO:0000313" key="7">
    <source>
        <dbReference type="EMBL" id="QPC42283.1"/>
    </source>
</evidence>
<accession>A0A7S8HBJ9</accession>
<comment type="pathway">
    <text evidence="6">Sulfur metabolism; glutathione metabolism.</text>
</comment>
<evidence type="ECO:0000256" key="1">
    <source>
        <dbReference type="ARBA" id="ARBA00001049"/>
    </source>
</evidence>
<reference evidence="7 8" key="1">
    <citation type="submission" date="2020-06" db="EMBL/GenBank/DDBJ databases">
        <title>Genome sequence of 2 isolates from Red Sea Mangroves.</title>
        <authorList>
            <person name="Sefrji F."/>
            <person name="Michoud G."/>
            <person name="Merlino G."/>
            <person name="Daffonchio D."/>
        </authorList>
    </citation>
    <scope>NUCLEOTIDE SEQUENCE [LARGE SCALE GENOMIC DNA]</scope>
    <source>
        <strain evidence="7 8">R1DC25</strain>
    </source>
</reference>
<evidence type="ECO:0000256" key="6">
    <source>
        <dbReference type="RuleBase" id="RU368036"/>
    </source>
</evidence>
<organism evidence="7 8">
    <name type="scientific">Kaustia mangrovi</name>
    <dbReference type="NCBI Taxonomy" id="2593653"/>
    <lineage>
        <taxon>Bacteria</taxon>
        <taxon>Pseudomonadati</taxon>
        <taxon>Pseudomonadota</taxon>
        <taxon>Alphaproteobacteria</taxon>
        <taxon>Hyphomicrobiales</taxon>
        <taxon>Parvibaculaceae</taxon>
        <taxon>Kaustia</taxon>
    </lineage>
</organism>
<evidence type="ECO:0000313" key="8">
    <source>
        <dbReference type="Proteomes" id="UP000593594"/>
    </source>
</evidence>